<name>A0A517P1B4_9BACT</name>
<gene>
    <name evidence="1" type="ORF">K239x_51830</name>
</gene>
<keyword evidence="2" id="KW-1185">Reference proteome</keyword>
<dbReference type="Proteomes" id="UP000319817">
    <property type="component" value="Chromosome"/>
</dbReference>
<reference evidence="1 2" key="1">
    <citation type="submission" date="2019-02" db="EMBL/GenBank/DDBJ databases">
        <title>Deep-cultivation of Planctomycetes and their phenomic and genomic characterization uncovers novel biology.</title>
        <authorList>
            <person name="Wiegand S."/>
            <person name="Jogler M."/>
            <person name="Boedeker C."/>
            <person name="Pinto D."/>
            <person name="Vollmers J."/>
            <person name="Rivas-Marin E."/>
            <person name="Kohn T."/>
            <person name="Peeters S.H."/>
            <person name="Heuer A."/>
            <person name="Rast P."/>
            <person name="Oberbeckmann S."/>
            <person name="Bunk B."/>
            <person name="Jeske O."/>
            <person name="Meyerdierks A."/>
            <person name="Storesund J.E."/>
            <person name="Kallscheuer N."/>
            <person name="Luecker S."/>
            <person name="Lage O.M."/>
            <person name="Pohl T."/>
            <person name="Merkel B.J."/>
            <person name="Hornburger P."/>
            <person name="Mueller R.-W."/>
            <person name="Bruemmer F."/>
            <person name="Labrenz M."/>
            <person name="Spormann A.M."/>
            <person name="Op den Camp H."/>
            <person name="Overmann J."/>
            <person name="Amann R."/>
            <person name="Jetten M.S.M."/>
            <person name="Mascher T."/>
            <person name="Medema M.H."/>
            <person name="Devos D.P."/>
            <person name="Kaster A.-K."/>
            <person name="Ovreas L."/>
            <person name="Rohde M."/>
            <person name="Galperin M.Y."/>
            <person name="Jogler C."/>
        </authorList>
    </citation>
    <scope>NUCLEOTIDE SEQUENCE [LARGE SCALE GENOMIC DNA]</scope>
    <source>
        <strain evidence="1 2">K23_9</strain>
    </source>
</reference>
<accession>A0A517P1B4</accession>
<evidence type="ECO:0000313" key="2">
    <source>
        <dbReference type="Proteomes" id="UP000319817"/>
    </source>
</evidence>
<evidence type="ECO:0000313" key="1">
    <source>
        <dbReference type="EMBL" id="QDT13166.1"/>
    </source>
</evidence>
<dbReference type="OrthoDB" id="274506at2"/>
<dbReference type="AlphaFoldDB" id="A0A517P1B4"/>
<organism evidence="1 2">
    <name type="scientific">Stieleria marina</name>
    <dbReference type="NCBI Taxonomy" id="1930275"/>
    <lineage>
        <taxon>Bacteria</taxon>
        <taxon>Pseudomonadati</taxon>
        <taxon>Planctomycetota</taxon>
        <taxon>Planctomycetia</taxon>
        <taxon>Pirellulales</taxon>
        <taxon>Pirellulaceae</taxon>
        <taxon>Stieleria</taxon>
    </lineage>
</organism>
<proteinExistence type="predicted"/>
<dbReference type="RefSeq" id="WP_145420950.1">
    <property type="nucleotide sequence ID" value="NZ_CP036526.1"/>
</dbReference>
<evidence type="ECO:0008006" key="3">
    <source>
        <dbReference type="Google" id="ProtNLM"/>
    </source>
</evidence>
<dbReference type="EMBL" id="CP036526">
    <property type="protein sequence ID" value="QDT13166.1"/>
    <property type="molecule type" value="Genomic_DNA"/>
</dbReference>
<protein>
    <recommendedName>
        <fullName evidence="3">Zinc-finger domain-containing protein</fullName>
    </recommendedName>
</protein>
<sequence length="428" mass="45471">MPIPRELLDQLLSGYLDDVLSDDEKSRLEQLLNDDLDVAAELEDLRRIRGSLRQICRSDAGVRLDDGFAERVMGAAVAQASAEGLGEDHPLIKLAEHPNTPQLAKQMPIGKIAGALIALAASIAIGIVMLRPPQQPIGVMGGELAKASPQGEMNRSDELVAPEVVNPAIVNPATEIEPEALIAVADTVVDSLDPEIGLDPSKTGETVAVEKAPEPMRAGAATPSVDAIASSPANAESVEPLKSPKMPTEAEAAKLLGKSNVLTFLVKRTEQGRQSRTVRNALRGAGIKPVQEKTLSDGLVGAVSDSLEGDEQAATGTQLLYLELPAKKVDVFFDALVADKDGIESVGLKMIATPAERRIVRSLSPDAVRAIRHDQSWLLQGAVADQVANELASDKTFMPMRGTGRIPLTSMLDTDGPDQMSRLLILIQ</sequence>